<dbReference type="PROSITE" id="PS51387">
    <property type="entry name" value="FAD_PCMH"/>
    <property type="match status" value="1"/>
</dbReference>
<comment type="caution">
    <text evidence="3">The sequence shown here is derived from an EMBL/GenBank/DDBJ whole genome shotgun (WGS) entry which is preliminary data.</text>
</comment>
<dbReference type="GO" id="GO:0071949">
    <property type="term" value="F:FAD binding"/>
    <property type="evidence" value="ECO:0007669"/>
    <property type="project" value="InterPro"/>
</dbReference>
<dbReference type="PANTHER" id="PTHR11748">
    <property type="entry name" value="D-LACTATE DEHYDROGENASE"/>
    <property type="match status" value="1"/>
</dbReference>
<accession>A0A699ZP73</accession>
<dbReference type="InterPro" id="IPR036318">
    <property type="entry name" value="FAD-bd_PCMH-like_sf"/>
</dbReference>
<feature type="domain" description="FAD-binding PCMH-type" evidence="2">
    <location>
        <begin position="1"/>
        <end position="172"/>
    </location>
</feature>
<evidence type="ECO:0000313" key="4">
    <source>
        <dbReference type="Proteomes" id="UP000485058"/>
    </source>
</evidence>
<gene>
    <name evidence="3" type="ORF">HaLaN_21745</name>
</gene>
<evidence type="ECO:0000256" key="1">
    <source>
        <dbReference type="ARBA" id="ARBA00008000"/>
    </source>
</evidence>
<dbReference type="GO" id="GO:0004458">
    <property type="term" value="F:D-lactate dehydrogenase (cytochrome) activity"/>
    <property type="evidence" value="ECO:0007669"/>
    <property type="project" value="TreeGrafter"/>
</dbReference>
<name>A0A699ZP73_HAELA</name>
<dbReference type="Pfam" id="PF01565">
    <property type="entry name" value="FAD_binding_4"/>
    <property type="match status" value="1"/>
</dbReference>
<dbReference type="SUPFAM" id="SSF56176">
    <property type="entry name" value="FAD-binding/transporter-associated domain-like"/>
    <property type="match status" value="1"/>
</dbReference>
<dbReference type="AlphaFoldDB" id="A0A699ZP73"/>
<dbReference type="PANTHER" id="PTHR11748:SF111">
    <property type="entry name" value="D-LACTATE DEHYDROGENASE, MITOCHONDRIAL-RELATED"/>
    <property type="match status" value="1"/>
</dbReference>
<dbReference type="GO" id="GO:1903457">
    <property type="term" value="P:lactate catabolic process"/>
    <property type="evidence" value="ECO:0007669"/>
    <property type="project" value="TreeGrafter"/>
</dbReference>
<dbReference type="Gene3D" id="3.30.465.10">
    <property type="match status" value="1"/>
</dbReference>
<dbReference type="InterPro" id="IPR006094">
    <property type="entry name" value="Oxid_FAD_bind_N"/>
</dbReference>
<dbReference type="InterPro" id="IPR016169">
    <property type="entry name" value="FAD-bd_PCMH_sub2"/>
</dbReference>
<protein>
    <recommendedName>
        <fullName evidence="2">FAD-binding PCMH-type domain-containing protein</fullName>
    </recommendedName>
</protein>
<organism evidence="3 4">
    <name type="scientific">Haematococcus lacustris</name>
    <name type="common">Green alga</name>
    <name type="synonym">Haematococcus pluvialis</name>
    <dbReference type="NCBI Taxonomy" id="44745"/>
    <lineage>
        <taxon>Eukaryota</taxon>
        <taxon>Viridiplantae</taxon>
        <taxon>Chlorophyta</taxon>
        <taxon>core chlorophytes</taxon>
        <taxon>Chlorophyceae</taxon>
        <taxon>CS clade</taxon>
        <taxon>Chlamydomonadales</taxon>
        <taxon>Haematococcaceae</taxon>
        <taxon>Haematococcus</taxon>
    </lineage>
</organism>
<dbReference type="Proteomes" id="UP000485058">
    <property type="component" value="Unassembled WGS sequence"/>
</dbReference>
<keyword evidence="4" id="KW-1185">Reference proteome</keyword>
<dbReference type="InterPro" id="IPR016166">
    <property type="entry name" value="FAD-bd_PCMH"/>
</dbReference>
<comment type="similarity">
    <text evidence="1">Belongs to the FAD-binding oxidoreductase/transferase type 4 family.</text>
</comment>
<proteinExistence type="inferred from homology"/>
<reference evidence="3 4" key="1">
    <citation type="submission" date="2020-02" db="EMBL/GenBank/DDBJ databases">
        <title>Draft genome sequence of Haematococcus lacustris strain NIES-144.</title>
        <authorList>
            <person name="Morimoto D."/>
            <person name="Nakagawa S."/>
            <person name="Yoshida T."/>
            <person name="Sawayama S."/>
        </authorList>
    </citation>
    <scope>NUCLEOTIDE SEQUENCE [LARGE SCALE GENOMIC DNA]</scope>
    <source>
        <strain evidence="3 4">NIES-144</strain>
    </source>
</reference>
<evidence type="ECO:0000259" key="2">
    <source>
        <dbReference type="PROSITE" id="PS51387"/>
    </source>
</evidence>
<dbReference type="GO" id="GO:0008720">
    <property type="term" value="F:D-lactate dehydrogenase (NAD+) activity"/>
    <property type="evidence" value="ECO:0007669"/>
    <property type="project" value="TreeGrafter"/>
</dbReference>
<evidence type="ECO:0000313" key="3">
    <source>
        <dbReference type="EMBL" id="GFH24031.1"/>
    </source>
</evidence>
<dbReference type="EMBL" id="BLLF01002424">
    <property type="protein sequence ID" value="GFH24031.1"/>
    <property type="molecule type" value="Genomic_DNA"/>
</dbReference>
<feature type="non-terminal residue" evidence="3">
    <location>
        <position position="269"/>
    </location>
</feature>
<sequence length="269" mass="28868">MITVQPGLIAGEVNRILAAHQRKHKLPVQYKIGPDPSSIDSCMIGGVVANNSSGMCCGVSQNTYHTLKDMRIVLVDGTVLDTADPASCAAFLNSHRGLVDGVVALAARVQADKELTALIRRKFAIKCTTGYSLNALVDFPVDSPIEIIKHLMIGSEGTLGFVSQATYNTVPEWPHKASAFIVFPDVRAACRASAVLRNETAVDAVELFDRASLRECEADDAMTSLASIAEVQRALQRSGLPLGAKAAVPQTLAAYPFFEDAKKTKVLWD</sequence>
<feature type="non-terminal residue" evidence="3">
    <location>
        <position position="1"/>
    </location>
</feature>